<dbReference type="Proteomes" id="UP000449710">
    <property type="component" value="Unassembled WGS sequence"/>
</dbReference>
<protein>
    <submittedName>
        <fullName evidence="9">CoA-disulfide reductase</fullName>
        <ecNumber evidence="9">1.8.1.14</ecNumber>
    </submittedName>
</protein>
<dbReference type="InterPro" id="IPR004099">
    <property type="entry name" value="Pyr_nucl-diS_OxRdtase_dimer"/>
</dbReference>
<dbReference type="Pfam" id="PF02852">
    <property type="entry name" value="Pyr_redox_dim"/>
    <property type="match status" value="1"/>
</dbReference>
<dbReference type="EMBL" id="SUMG01000007">
    <property type="protein sequence ID" value="NBG88381.1"/>
    <property type="molecule type" value="Genomic_DNA"/>
</dbReference>
<evidence type="ECO:0000256" key="5">
    <source>
        <dbReference type="ARBA" id="ARBA00023002"/>
    </source>
</evidence>
<organism evidence="9 10">
    <name type="scientific">Isachenkonia alkalipeptolytica</name>
    <dbReference type="NCBI Taxonomy" id="2565777"/>
    <lineage>
        <taxon>Bacteria</taxon>
        <taxon>Bacillati</taxon>
        <taxon>Bacillota</taxon>
        <taxon>Clostridia</taxon>
        <taxon>Eubacteriales</taxon>
        <taxon>Clostridiaceae</taxon>
        <taxon>Isachenkonia</taxon>
    </lineage>
</organism>
<evidence type="ECO:0000259" key="8">
    <source>
        <dbReference type="Pfam" id="PF07992"/>
    </source>
</evidence>
<dbReference type="RefSeq" id="WP_160720892.1">
    <property type="nucleotide sequence ID" value="NZ_SUMG01000007.1"/>
</dbReference>
<gene>
    <name evidence="9" type="ORF">ISALK_07680</name>
</gene>
<dbReference type="PANTHER" id="PTHR43429:SF1">
    <property type="entry name" value="NAD(P)H SULFUR OXIDOREDUCTASE (COA-DEPENDENT)"/>
    <property type="match status" value="1"/>
</dbReference>
<keyword evidence="10" id="KW-1185">Reference proteome</keyword>
<proteinExistence type="inferred from homology"/>
<dbReference type="InterPro" id="IPR036188">
    <property type="entry name" value="FAD/NAD-bd_sf"/>
</dbReference>
<dbReference type="InterPro" id="IPR050260">
    <property type="entry name" value="FAD-bd_OxRdtase"/>
</dbReference>
<comment type="cofactor">
    <cofactor evidence="1">
        <name>FAD</name>
        <dbReference type="ChEBI" id="CHEBI:57692"/>
    </cofactor>
</comment>
<dbReference type="EC" id="1.8.1.14" evidence="9"/>
<dbReference type="PRINTS" id="PR00411">
    <property type="entry name" value="PNDRDTASEI"/>
</dbReference>
<evidence type="ECO:0000256" key="1">
    <source>
        <dbReference type="ARBA" id="ARBA00001974"/>
    </source>
</evidence>
<dbReference type="InterPro" id="IPR016156">
    <property type="entry name" value="FAD/NAD-linked_Rdtase_dimer_sf"/>
</dbReference>
<evidence type="ECO:0000313" key="10">
    <source>
        <dbReference type="Proteomes" id="UP000449710"/>
    </source>
</evidence>
<dbReference type="Pfam" id="PF07992">
    <property type="entry name" value="Pyr_redox_2"/>
    <property type="match status" value="1"/>
</dbReference>
<evidence type="ECO:0000259" key="7">
    <source>
        <dbReference type="Pfam" id="PF02852"/>
    </source>
</evidence>
<comment type="similarity">
    <text evidence="2">Belongs to the class-III pyridine nucleotide-disulfide oxidoreductase family.</text>
</comment>
<dbReference type="PRINTS" id="PR00368">
    <property type="entry name" value="FADPNR"/>
</dbReference>
<keyword evidence="6" id="KW-0676">Redox-active center</keyword>
<dbReference type="Gene3D" id="3.50.50.60">
    <property type="entry name" value="FAD/NAD(P)-binding domain"/>
    <property type="match status" value="2"/>
</dbReference>
<reference evidence="9 10" key="1">
    <citation type="submission" date="2019-04" db="EMBL/GenBank/DDBJ databases">
        <title>Isachenkonia alkalipeptolytica gen. nov. sp. nov. a new anaerobic, alkiliphilic organothrophic bacterium capable to reduce synthesized ferrihydrite isolated from a soda lake.</title>
        <authorList>
            <person name="Toshchakov S.V."/>
            <person name="Zavarzina D.G."/>
            <person name="Zhilina T.N."/>
            <person name="Kostrikina N.A."/>
            <person name="Kublanov I.V."/>
        </authorList>
    </citation>
    <scope>NUCLEOTIDE SEQUENCE [LARGE SCALE GENOMIC DNA]</scope>
    <source>
        <strain evidence="9 10">Z-1701</strain>
    </source>
</reference>
<dbReference type="GO" id="GO:0050451">
    <property type="term" value="F:CoA-disulfide reductase (NADPH) activity"/>
    <property type="evidence" value="ECO:0007669"/>
    <property type="project" value="UniProtKB-EC"/>
</dbReference>
<evidence type="ECO:0000313" key="9">
    <source>
        <dbReference type="EMBL" id="NBG88381.1"/>
    </source>
</evidence>
<dbReference type="NCBIfam" id="NF007123">
    <property type="entry name" value="PRK09564.1"/>
    <property type="match status" value="1"/>
</dbReference>
<dbReference type="SUPFAM" id="SSF55424">
    <property type="entry name" value="FAD/NAD-linked reductases, dimerisation (C-terminal) domain"/>
    <property type="match status" value="1"/>
</dbReference>
<keyword evidence="3" id="KW-0285">Flavoprotein</keyword>
<sequence>MKKEVVIIGGVAAGMSCAAKLQREDPETRITIFEKGPHISYGACGLPYYIGDLIKDPGKLIVRTPEDFKEKRVDVHIHHQVLQVHPSKKTVTVKDLDKNETFEKSYDTLLISTGAAPITPKFMEEAPKNVFTLRDIPDGKRIKEAALLSEVKNIVIVGGGYIGLELVESFHSLGKNVTLINRSGKIMKTYDEEIREILLDELEDKNINLHLSDNVEGFKSNAHGYVTHVVTDQKAYEADLVVMAIGVAPGTKFLENTGIQTLENGAIITNNRMETNLKDVYAAGDCASVHHKLLDMPVHIPLATHASKQGRILAEILAGKDKTFPGALGTSVVKILDLTLAQTGLNEKQARDHGYNFQSNFIKAPHRAGYYPDNSPVYIKYIFDKDSKVLLGAQLAGTKGVAHRINTLVLAIDQGLTLEDILLSDFAYAPPFSGTWDALQVAAKASL</sequence>
<keyword evidence="4" id="KW-0274">FAD</keyword>
<comment type="caution">
    <text evidence="9">The sequence shown here is derived from an EMBL/GenBank/DDBJ whole genome shotgun (WGS) entry which is preliminary data.</text>
</comment>
<dbReference type="InterPro" id="IPR023753">
    <property type="entry name" value="FAD/NAD-binding_dom"/>
</dbReference>
<evidence type="ECO:0000256" key="4">
    <source>
        <dbReference type="ARBA" id="ARBA00022827"/>
    </source>
</evidence>
<feature type="domain" description="Pyridine nucleotide-disulphide oxidoreductase dimerisation" evidence="7">
    <location>
        <begin position="332"/>
        <end position="435"/>
    </location>
</feature>
<accession>A0AA43XL47</accession>
<feature type="domain" description="FAD/NAD(P)-binding" evidence="8">
    <location>
        <begin position="4"/>
        <end position="310"/>
    </location>
</feature>
<evidence type="ECO:0000256" key="2">
    <source>
        <dbReference type="ARBA" id="ARBA00009130"/>
    </source>
</evidence>
<keyword evidence="5 9" id="KW-0560">Oxidoreductase</keyword>
<dbReference type="PANTHER" id="PTHR43429">
    <property type="entry name" value="PYRIDINE NUCLEOTIDE-DISULFIDE OXIDOREDUCTASE DOMAIN-CONTAINING"/>
    <property type="match status" value="1"/>
</dbReference>
<evidence type="ECO:0000256" key="3">
    <source>
        <dbReference type="ARBA" id="ARBA00022630"/>
    </source>
</evidence>
<dbReference type="AlphaFoldDB" id="A0AA43XL47"/>
<evidence type="ECO:0000256" key="6">
    <source>
        <dbReference type="ARBA" id="ARBA00023284"/>
    </source>
</evidence>
<name>A0AA43XL47_9CLOT</name>
<dbReference type="PROSITE" id="PS51257">
    <property type="entry name" value="PROKAR_LIPOPROTEIN"/>
    <property type="match status" value="1"/>
</dbReference>
<dbReference type="SUPFAM" id="SSF51905">
    <property type="entry name" value="FAD/NAD(P)-binding domain"/>
    <property type="match status" value="1"/>
</dbReference>